<name>A0A5C6ANS4_9BACT</name>
<sequence>MQQQFFSRPRNRIAAEIDFVETKMSQNPYDPPRGDDVDADEEQNRQGTPYWIFALLWAVAALTAATLANALSAGNYRALAMVFWLAVVFCFTQLAKPSSR</sequence>
<accession>A0A5C6ANS4</accession>
<evidence type="ECO:0000256" key="1">
    <source>
        <dbReference type="SAM" id="MobiDB-lite"/>
    </source>
</evidence>
<evidence type="ECO:0000313" key="4">
    <source>
        <dbReference type="Proteomes" id="UP000320176"/>
    </source>
</evidence>
<dbReference type="EMBL" id="SJPN01000005">
    <property type="protein sequence ID" value="TWU01168.1"/>
    <property type="molecule type" value="Genomic_DNA"/>
</dbReference>
<keyword evidence="2" id="KW-0472">Membrane</keyword>
<evidence type="ECO:0000313" key="3">
    <source>
        <dbReference type="EMBL" id="TWU01168.1"/>
    </source>
</evidence>
<protein>
    <submittedName>
        <fullName evidence="3">Uncharacterized protein</fullName>
    </submittedName>
</protein>
<keyword evidence="2" id="KW-0812">Transmembrane</keyword>
<comment type="caution">
    <text evidence="3">The sequence shown here is derived from an EMBL/GenBank/DDBJ whole genome shotgun (WGS) entry which is preliminary data.</text>
</comment>
<gene>
    <name evidence="3" type="ORF">Pla52n_45400</name>
</gene>
<dbReference type="Proteomes" id="UP000320176">
    <property type="component" value="Unassembled WGS sequence"/>
</dbReference>
<evidence type="ECO:0000256" key="2">
    <source>
        <dbReference type="SAM" id="Phobius"/>
    </source>
</evidence>
<feature type="transmembrane region" description="Helical" evidence="2">
    <location>
        <begin position="50"/>
        <end position="70"/>
    </location>
</feature>
<proteinExistence type="predicted"/>
<reference evidence="3 4" key="1">
    <citation type="submission" date="2019-02" db="EMBL/GenBank/DDBJ databases">
        <title>Deep-cultivation of Planctomycetes and their phenomic and genomic characterization uncovers novel biology.</title>
        <authorList>
            <person name="Wiegand S."/>
            <person name="Jogler M."/>
            <person name="Boedeker C."/>
            <person name="Pinto D."/>
            <person name="Vollmers J."/>
            <person name="Rivas-Marin E."/>
            <person name="Kohn T."/>
            <person name="Peeters S.H."/>
            <person name="Heuer A."/>
            <person name="Rast P."/>
            <person name="Oberbeckmann S."/>
            <person name="Bunk B."/>
            <person name="Jeske O."/>
            <person name="Meyerdierks A."/>
            <person name="Storesund J.E."/>
            <person name="Kallscheuer N."/>
            <person name="Luecker S."/>
            <person name="Lage O.M."/>
            <person name="Pohl T."/>
            <person name="Merkel B.J."/>
            <person name="Hornburger P."/>
            <person name="Mueller R.-W."/>
            <person name="Bruemmer F."/>
            <person name="Labrenz M."/>
            <person name="Spormann A.M."/>
            <person name="Op Den Camp H."/>
            <person name="Overmann J."/>
            <person name="Amann R."/>
            <person name="Jetten M.S.M."/>
            <person name="Mascher T."/>
            <person name="Medema M.H."/>
            <person name="Devos D.P."/>
            <person name="Kaster A.-K."/>
            <person name="Ovreas L."/>
            <person name="Rohde M."/>
            <person name="Galperin M.Y."/>
            <person name="Jogler C."/>
        </authorList>
    </citation>
    <scope>NUCLEOTIDE SEQUENCE [LARGE SCALE GENOMIC DNA]</scope>
    <source>
        <strain evidence="3 4">Pla52n</strain>
    </source>
</reference>
<keyword evidence="2" id="KW-1133">Transmembrane helix</keyword>
<keyword evidence="4" id="KW-1185">Reference proteome</keyword>
<feature type="region of interest" description="Disordered" evidence="1">
    <location>
        <begin position="21"/>
        <end position="41"/>
    </location>
</feature>
<feature type="transmembrane region" description="Helical" evidence="2">
    <location>
        <begin position="76"/>
        <end position="95"/>
    </location>
</feature>
<organism evidence="3 4">
    <name type="scientific">Stieleria varia</name>
    <dbReference type="NCBI Taxonomy" id="2528005"/>
    <lineage>
        <taxon>Bacteria</taxon>
        <taxon>Pseudomonadati</taxon>
        <taxon>Planctomycetota</taxon>
        <taxon>Planctomycetia</taxon>
        <taxon>Pirellulales</taxon>
        <taxon>Pirellulaceae</taxon>
        <taxon>Stieleria</taxon>
    </lineage>
</organism>
<dbReference type="AlphaFoldDB" id="A0A5C6ANS4"/>